<reference evidence="1" key="1">
    <citation type="submission" date="2022-09" db="EMBL/GenBank/DDBJ databases">
        <title>Shewanella sp. KJ10-1 sp.nov, isolated from marine algae.</title>
        <authorList>
            <person name="Butt M."/>
            <person name="Lee J.K."/>
            <person name="Kim J.M."/>
            <person name="Choi D.G."/>
        </authorList>
    </citation>
    <scope>NUCLEOTIDE SEQUENCE</scope>
    <source>
        <strain evidence="1">KJ10-1</strain>
    </source>
</reference>
<accession>A0ABT2P6L7</accession>
<dbReference type="EMBL" id="JAODOQ010000001">
    <property type="protein sequence ID" value="MCT8988303.1"/>
    <property type="molecule type" value="Genomic_DNA"/>
</dbReference>
<evidence type="ECO:0000313" key="1">
    <source>
        <dbReference type="EMBL" id="MCT8988303.1"/>
    </source>
</evidence>
<dbReference type="Proteomes" id="UP001431192">
    <property type="component" value="Unassembled WGS sequence"/>
</dbReference>
<sequence length="244" mass="28103">MPDLAKSVAENLSNTFSEWISKRFPALNYLPRNVELKKVNGVFKSKNLFKNKQIYVGVEWIDGICSSLPIEMANMLAPGRTFSEKDILDEVEYEKVTVRVTELVKIDESSMHYRYIYQTDKGLISVSGFELARTIFFHHRHLVNAAYNANGLSELAFVHRTCTPLKIIFPKSTTYPVSYLNTKNKINHIIWLFLDREARQSFFSIYQSFQKNTDSIAFEFIPPIWSDGSLSCQLLGIHCQNASR</sequence>
<comment type="caution">
    <text evidence="1">The sequence shown here is derived from an EMBL/GenBank/DDBJ whole genome shotgun (WGS) entry which is preliminary data.</text>
</comment>
<keyword evidence="2" id="KW-1185">Reference proteome</keyword>
<name>A0ABT2P6L7_9GAMM</name>
<protein>
    <submittedName>
        <fullName evidence="1">Uncharacterized protein</fullName>
    </submittedName>
</protein>
<evidence type="ECO:0000313" key="2">
    <source>
        <dbReference type="Proteomes" id="UP001431192"/>
    </source>
</evidence>
<proteinExistence type="predicted"/>
<organism evidence="1 2">
    <name type="scientific">Shewanella phaeophyticola</name>
    <dbReference type="NCBI Taxonomy" id="2978345"/>
    <lineage>
        <taxon>Bacteria</taxon>
        <taxon>Pseudomonadati</taxon>
        <taxon>Pseudomonadota</taxon>
        <taxon>Gammaproteobacteria</taxon>
        <taxon>Alteromonadales</taxon>
        <taxon>Shewanellaceae</taxon>
        <taxon>Shewanella</taxon>
    </lineage>
</organism>
<dbReference type="RefSeq" id="WP_261734411.1">
    <property type="nucleotide sequence ID" value="NZ_JAODOQ010000001.1"/>
</dbReference>
<gene>
    <name evidence="1" type="ORF">N4T56_20005</name>
</gene>